<dbReference type="EMBL" id="CABPSD010000004">
    <property type="protein sequence ID" value="VVD93519.1"/>
    <property type="molecule type" value="Genomic_DNA"/>
</dbReference>
<protein>
    <submittedName>
        <fullName evidence="7">Ligase</fullName>
    </submittedName>
</protein>
<organism evidence="7 8">
    <name type="scientific">Pandoraea morbifera</name>
    <dbReference type="NCBI Taxonomy" id="2508300"/>
    <lineage>
        <taxon>Bacteria</taxon>
        <taxon>Pseudomonadati</taxon>
        <taxon>Pseudomonadota</taxon>
        <taxon>Betaproteobacteria</taxon>
        <taxon>Burkholderiales</taxon>
        <taxon>Burkholderiaceae</taxon>
        <taxon>Pandoraea</taxon>
    </lineage>
</organism>
<feature type="transmembrane region" description="Helical" evidence="5">
    <location>
        <begin position="376"/>
        <end position="395"/>
    </location>
</feature>
<proteinExistence type="predicted"/>
<name>A0A5E4U5S5_9BURK</name>
<keyword evidence="7" id="KW-0436">Ligase</keyword>
<accession>A0A5E4U5S5</accession>
<feature type="transmembrane region" description="Helical" evidence="5">
    <location>
        <begin position="104"/>
        <end position="120"/>
    </location>
</feature>
<evidence type="ECO:0000256" key="5">
    <source>
        <dbReference type="SAM" id="Phobius"/>
    </source>
</evidence>
<dbReference type="GO" id="GO:0016020">
    <property type="term" value="C:membrane"/>
    <property type="evidence" value="ECO:0007669"/>
    <property type="project" value="UniProtKB-SubCell"/>
</dbReference>
<feature type="transmembrane region" description="Helical" evidence="5">
    <location>
        <begin position="70"/>
        <end position="92"/>
    </location>
</feature>
<dbReference type="GO" id="GO:0016874">
    <property type="term" value="F:ligase activity"/>
    <property type="evidence" value="ECO:0007669"/>
    <property type="project" value="UniProtKB-KW"/>
</dbReference>
<dbReference type="SUPFAM" id="SSF103473">
    <property type="entry name" value="MFS general substrate transporter"/>
    <property type="match status" value="1"/>
</dbReference>
<dbReference type="Pfam" id="PF04932">
    <property type="entry name" value="Wzy_C"/>
    <property type="match status" value="1"/>
</dbReference>
<reference evidence="7 8" key="1">
    <citation type="submission" date="2019-08" db="EMBL/GenBank/DDBJ databases">
        <authorList>
            <person name="Peeters C."/>
        </authorList>
    </citation>
    <scope>NUCLEOTIDE SEQUENCE [LARGE SCALE GENOMIC DNA]</scope>
    <source>
        <strain evidence="7 8">LMG 31116</strain>
    </source>
</reference>
<keyword evidence="4 5" id="KW-0472">Membrane</keyword>
<feature type="transmembrane region" description="Helical" evidence="5">
    <location>
        <begin position="15"/>
        <end position="34"/>
    </location>
</feature>
<evidence type="ECO:0000256" key="1">
    <source>
        <dbReference type="ARBA" id="ARBA00004141"/>
    </source>
</evidence>
<feature type="transmembrane region" description="Helical" evidence="5">
    <location>
        <begin position="212"/>
        <end position="227"/>
    </location>
</feature>
<dbReference type="RefSeq" id="WP_150566355.1">
    <property type="nucleotide sequence ID" value="NZ_CABPSD010000004.1"/>
</dbReference>
<evidence type="ECO:0000313" key="7">
    <source>
        <dbReference type="EMBL" id="VVD93519.1"/>
    </source>
</evidence>
<feature type="transmembrane region" description="Helical" evidence="5">
    <location>
        <begin position="165"/>
        <end position="184"/>
    </location>
</feature>
<comment type="subcellular location">
    <subcellularLocation>
        <location evidence="1">Membrane</location>
        <topology evidence="1">Multi-pass membrane protein</topology>
    </subcellularLocation>
</comment>
<gene>
    <name evidence="7" type="ORF">PMO31116_01727</name>
</gene>
<dbReference type="InterPro" id="IPR036259">
    <property type="entry name" value="MFS_trans_sf"/>
</dbReference>
<dbReference type="Proteomes" id="UP000368474">
    <property type="component" value="Unassembled WGS sequence"/>
</dbReference>
<sequence>MSKSALPAQLSNRPLFAKIFCALILLFPAASLVIPRGGNTVMFLTVALGATVLVTERKQGDIWRLFRSDIGVRVFISALCLPFFAILIVELLHGKVVSNTLDSPVRFVLAVIVFLGLRRLAPSVPKVVDLTFGAGAICAAIMAVYSTTDILEARAESAFLNPIHFGDISLLLGILSVVSIHWLAHDKPWVVVFKIAGALAGGYASWASQSRGGWIALPCLLVVWLFWREPGVNMWRRVMIAVVAVVLLAGAFASPLVRDRFEAVRSDLTNLSQGHPDTSTGIRLELWKAAGKLIVEHPLLGLGAHGYRDAMPEMSASGVLTPLAADLGKGEVHNQILAYATDYGLILGLLAILGVYAGPAYLYLRAARVRSSRKEHRAALMGLMTAVAFAVFGLTVETFNLKVTVAFYATMLAVFAAFAYPDGDPDNKTPAAR</sequence>
<feature type="transmembrane region" description="Helical" evidence="5">
    <location>
        <begin position="239"/>
        <end position="257"/>
    </location>
</feature>
<dbReference type="PANTHER" id="PTHR37422:SF23">
    <property type="entry name" value="TEICHURONIC ACID BIOSYNTHESIS PROTEIN TUAE"/>
    <property type="match status" value="1"/>
</dbReference>
<evidence type="ECO:0000259" key="6">
    <source>
        <dbReference type="Pfam" id="PF04932"/>
    </source>
</evidence>
<feature type="transmembrane region" description="Helical" evidence="5">
    <location>
        <begin position="343"/>
        <end position="364"/>
    </location>
</feature>
<keyword evidence="3 5" id="KW-1133">Transmembrane helix</keyword>
<evidence type="ECO:0000256" key="4">
    <source>
        <dbReference type="ARBA" id="ARBA00023136"/>
    </source>
</evidence>
<feature type="transmembrane region" description="Helical" evidence="5">
    <location>
        <begin position="189"/>
        <end position="206"/>
    </location>
</feature>
<feature type="transmembrane region" description="Helical" evidence="5">
    <location>
        <begin position="401"/>
        <end position="420"/>
    </location>
</feature>
<evidence type="ECO:0000313" key="8">
    <source>
        <dbReference type="Proteomes" id="UP000368474"/>
    </source>
</evidence>
<keyword evidence="2 5" id="KW-0812">Transmembrane</keyword>
<feature type="domain" description="O-antigen ligase-related" evidence="6">
    <location>
        <begin position="199"/>
        <end position="351"/>
    </location>
</feature>
<dbReference type="PANTHER" id="PTHR37422">
    <property type="entry name" value="TEICHURONIC ACID BIOSYNTHESIS PROTEIN TUAE"/>
    <property type="match status" value="1"/>
</dbReference>
<dbReference type="AlphaFoldDB" id="A0A5E4U5S5"/>
<dbReference type="InterPro" id="IPR007016">
    <property type="entry name" value="O-antigen_ligase-rel_domated"/>
</dbReference>
<dbReference type="InterPro" id="IPR051533">
    <property type="entry name" value="WaaL-like"/>
</dbReference>
<evidence type="ECO:0000256" key="3">
    <source>
        <dbReference type="ARBA" id="ARBA00022989"/>
    </source>
</evidence>
<feature type="transmembrane region" description="Helical" evidence="5">
    <location>
        <begin position="127"/>
        <end position="145"/>
    </location>
</feature>
<keyword evidence="8" id="KW-1185">Reference proteome</keyword>
<evidence type="ECO:0000256" key="2">
    <source>
        <dbReference type="ARBA" id="ARBA00022692"/>
    </source>
</evidence>